<gene>
    <name evidence="2" type="ORF">CKO13_07145</name>
</gene>
<dbReference type="CDD" id="cd00761">
    <property type="entry name" value="Glyco_tranf_GTA_type"/>
    <property type="match status" value="1"/>
</dbReference>
<name>A0ABS1E6G7_9GAMM</name>
<dbReference type="Proteomes" id="UP000738126">
    <property type="component" value="Unassembled WGS sequence"/>
</dbReference>
<protein>
    <recommendedName>
        <fullName evidence="1">Glycosyltransferase 2-like domain-containing protein</fullName>
    </recommendedName>
</protein>
<sequence>MIVPCYQRSSGVIREALASVAAQEGLGAAPLHVYVVDDGSPVDPGEEAAAVHWPASCRVRLLRKPNGGVSSARNWALERLQGEEGIAFLDADDRWLPHHLASARHALELGFDLYAADMQTLSGQRHHALFFRGALPLQRFGDEPWAHELTAELADFTVASPLIPTPTLVVSRALLGESRFHEGLRLAGEDGLFKTALAVKRPRVMVSSRVDVVQGRGVNIFS</sequence>
<dbReference type="PANTHER" id="PTHR22916:SF3">
    <property type="entry name" value="UDP-GLCNAC:BETAGAL BETA-1,3-N-ACETYLGLUCOSAMINYLTRANSFERASE-LIKE PROTEIN 1"/>
    <property type="match status" value="1"/>
</dbReference>
<reference evidence="2 3" key="1">
    <citation type="journal article" date="2020" name="Microorganisms">
        <title>Osmotic Adaptation and Compatible Solute Biosynthesis of Phototrophic Bacteria as Revealed from Genome Analyses.</title>
        <authorList>
            <person name="Imhoff J.F."/>
            <person name="Rahn T."/>
            <person name="Kunzel S."/>
            <person name="Keller A."/>
            <person name="Neulinger S.C."/>
        </authorList>
    </citation>
    <scope>NUCLEOTIDE SEQUENCE [LARGE SCALE GENOMIC DNA]</scope>
    <source>
        <strain evidence="2 3">DSM 15116</strain>
    </source>
</reference>
<dbReference type="InterPro" id="IPR029044">
    <property type="entry name" value="Nucleotide-diphossugar_trans"/>
</dbReference>
<comment type="caution">
    <text evidence="2">The sequence shown here is derived from an EMBL/GenBank/DDBJ whole genome shotgun (WGS) entry which is preliminary data.</text>
</comment>
<proteinExistence type="predicted"/>
<dbReference type="Gene3D" id="3.90.550.10">
    <property type="entry name" value="Spore Coat Polysaccharide Biosynthesis Protein SpsA, Chain A"/>
    <property type="match status" value="1"/>
</dbReference>
<evidence type="ECO:0000313" key="3">
    <source>
        <dbReference type="Proteomes" id="UP000738126"/>
    </source>
</evidence>
<evidence type="ECO:0000259" key="1">
    <source>
        <dbReference type="Pfam" id="PF00535"/>
    </source>
</evidence>
<dbReference type="PANTHER" id="PTHR22916">
    <property type="entry name" value="GLYCOSYLTRANSFERASE"/>
    <property type="match status" value="1"/>
</dbReference>
<accession>A0ABS1E6G7</accession>
<dbReference type="EMBL" id="NRSH01000069">
    <property type="protein sequence ID" value="MBK1726797.1"/>
    <property type="molecule type" value="Genomic_DNA"/>
</dbReference>
<evidence type="ECO:0000313" key="2">
    <source>
        <dbReference type="EMBL" id="MBK1726797.1"/>
    </source>
</evidence>
<dbReference type="Pfam" id="PF00535">
    <property type="entry name" value="Glycos_transf_2"/>
    <property type="match status" value="1"/>
</dbReference>
<organism evidence="2 3">
    <name type="scientific">Halorhodospira neutriphila</name>
    <dbReference type="NCBI Taxonomy" id="168379"/>
    <lineage>
        <taxon>Bacteria</taxon>
        <taxon>Pseudomonadati</taxon>
        <taxon>Pseudomonadota</taxon>
        <taxon>Gammaproteobacteria</taxon>
        <taxon>Chromatiales</taxon>
        <taxon>Ectothiorhodospiraceae</taxon>
        <taxon>Halorhodospira</taxon>
    </lineage>
</organism>
<keyword evidence="3" id="KW-1185">Reference proteome</keyword>
<dbReference type="SUPFAM" id="SSF53448">
    <property type="entry name" value="Nucleotide-diphospho-sugar transferases"/>
    <property type="match status" value="1"/>
</dbReference>
<feature type="non-terminal residue" evidence="2">
    <location>
        <position position="222"/>
    </location>
</feature>
<feature type="domain" description="Glycosyltransferase 2-like" evidence="1">
    <location>
        <begin position="2"/>
        <end position="108"/>
    </location>
</feature>
<dbReference type="InterPro" id="IPR001173">
    <property type="entry name" value="Glyco_trans_2-like"/>
</dbReference>